<gene>
    <name evidence="1" type="ORF">HMPREF9390_2203</name>
</gene>
<organism evidence="1 2">
    <name type="scientific">Streptococcus sanguinis SK405</name>
    <dbReference type="NCBI Taxonomy" id="888817"/>
    <lineage>
        <taxon>Bacteria</taxon>
        <taxon>Bacillati</taxon>
        <taxon>Bacillota</taxon>
        <taxon>Bacilli</taxon>
        <taxon>Lactobacillales</taxon>
        <taxon>Streptococcaceae</taxon>
        <taxon>Streptococcus</taxon>
    </lineage>
</organism>
<proteinExistence type="predicted"/>
<dbReference type="Proteomes" id="UP000003857">
    <property type="component" value="Unassembled WGS sequence"/>
</dbReference>
<dbReference type="EMBL" id="AEWZ01000006">
    <property type="protein sequence ID" value="EGC23772.1"/>
    <property type="molecule type" value="Genomic_DNA"/>
</dbReference>
<reference evidence="1 2" key="1">
    <citation type="submission" date="2011-01" db="EMBL/GenBank/DDBJ databases">
        <authorList>
            <person name="Muzny D."/>
            <person name="Qin X."/>
            <person name="Buhay C."/>
            <person name="Dugan-Rocha S."/>
            <person name="Ding Y."/>
            <person name="Chen G."/>
            <person name="Hawes A."/>
            <person name="Holder M."/>
            <person name="Jhangiani S."/>
            <person name="Johnson A."/>
            <person name="Khan Z."/>
            <person name="Li Z."/>
            <person name="Liu W."/>
            <person name="Liu X."/>
            <person name="Perez L."/>
            <person name="Shen H."/>
            <person name="Wang Q."/>
            <person name="Watt J."/>
            <person name="Xi L."/>
            <person name="Xin Y."/>
            <person name="Zhou J."/>
            <person name="Deng J."/>
            <person name="Jiang H."/>
            <person name="Liu Y."/>
            <person name="Qu J."/>
            <person name="Song X.-Z."/>
            <person name="Zhang L."/>
            <person name="Villasana D."/>
            <person name="Johnson A."/>
            <person name="Liu J."/>
            <person name="Liyanage D."/>
            <person name="Lorensuhewa L."/>
            <person name="Robinson T."/>
            <person name="Song A."/>
            <person name="Song B.-B."/>
            <person name="Dinh H."/>
            <person name="Thornton R."/>
            <person name="Coyle M."/>
            <person name="Francisco L."/>
            <person name="Jackson L."/>
            <person name="Javaid M."/>
            <person name="Korchina V."/>
            <person name="Kovar C."/>
            <person name="Mata R."/>
            <person name="Mathew T."/>
            <person name="Ngo R."/>
            <person name="Nguyen L."/>
            <person name="Nguyen N."/>
            <person name="Okwuonu G."/>
            <person name="Ongeri F."/>
            <person name="Pham C."/>
            <person name="Simmons D."/>
            <person name="Wilczek-Boney K."/>
            <person name="Hale W."/>
            <person name="Jakkamsetti A."/>
            <person name="Pham P."/>
            <person name="Ruth R."/>
            <person name="San Lucas F."/>
            <person name="Warren J."/>
            <person name="Zhang J."/>
            <person name="Zhao Z."/>
            <person name="Zhou C."/>
            <person name="Zhu D."/>
            <person name="Lee S."/>
            <person name="Bess C."/>
            <person name="Blankenburg K."/>
            <person name="Forbes L."/>
            <person name="Fu Q."/>
            <person name="Gubbala S."/>
            <person name="Hirani K."/>
            <person name="Jayaseelan J.C."/>
            <person name="Lara F."/>
            <person name="Munidasa M."/>
            <person name="Palculict T."/>
            <person name="Patil S."/>
            <person name="Pu L.-L."/>
            <person name="Saada N."/>
            <person name="Tang L."/>
            <person name="Weissenberger G."/>
            <person name="Zhu Y."/>
            <person name="Hemphill L."/>
            <person name="Shang Y."/>
            <person name="Youmans B."/>
            <person name="Ayvaz T."/>
            <person name="Ross M."/>
            <person name="Santibanez J."/>
            <person name="Aqrawi P."/>
            <person name="Gross S."/>
            <person name="Joshi V."/>
            <person name="Fowler G."/>
            <person name="Nazareth L."/>
            <person name="Reid J."/>
            <person name="Worley K."/>
            <person name="Petrosino J."/>
            <person name="Highlander S."/>
            <person name="Gibbs R."/>
        </authorList>
    </citation>
    <scope>NUCLEOTIDE SEQUENCE [LARGE SCALE GENOMIC DNA]</scope>
    <source>
        <strain evidence="1 2">SK405</strain>
    </source>
</reference>
<accession>A0ABC9PAK3</accession>
<dbReference type="Gene3D" id="1.10.287.1060">
    <property type="entry name" value="ESAT-6-like"/>
    <property type="match status" value="1"/>
</dbReference>
<protein>
    <recommendedName>
        <fullName evidence="3">LXG domain-containing protein</fullName>
    </recommendedName>
</protein>
<dbReference type="RefSeq" id="WP_002899634.1">
    <property type="nucleotide sequence ID" value="NZ_GL872310.1"/>
</dbReference>
<evidence type="ECO:0000313" key="1">
    <source>
        <dbReference type="EMBL" id="EGC23772.1"/>
    </source>
</evidence>
<name>A0ABC9PAK3_STRSA</name>
<sequence>MGEKLIDADKIEGLKVRYSTMEHYMREDTDSLVKSSASDAFREATAKAKEMAKDLTETVDALDEFLNSAAREFRAMDHNIASVIGGEKLATFTNSEKGKVAAYNGLSGQDKKQMEFSRSKYSDYPY</sequence>
<dbReference type="InterPro" id="IPR036689">
    <property type="entry name" value="ESAT-6-like_sf"/>
</dbReference>
<evidence type="ECO:0000313" key="2">
    <source>
        <dbReference type="Proteomes" id="UP000003857"/>
    </source>
</evidence>
<dbReference type="SUPFAM" id="SSF140453">
    <property type="entry name" value="EsxAB dimer-like"/>
    <property type="match status" value="1"/>
</dbReference>
<dbReference type="AlphaFoldDB" id="A0ABC9PAK3"/>
<comment type="caution">
    <text evidence="1">The sequence shown here is derived from an EMBL/GenBank/DDBJ whole genome shotgun (WGS) entry which is preliminary data.</text>
</comment>
<evidence type="ECO:0008006" key="3">
    <source>
        <dbReference type="Google" id="ProtNLM"/>
    </source>
</evidence>